<gene>
    <name evidence="2" type="ORF">GCM10009759_52570</name>
</gene>
<dbReference type="Proteomes" id="UP001500897">
    <property type="component" value="Unassembled WGS sequence"/>
</dbReference>
<sequence>MQVGGADRGGARPVEDGEREAAAAGGVGEAGGDDRAQLVLGVRGGGAEVAPDLLVPAAGGEQGGDVGGLERFEPHPAALQDDGCRRGRHGRDVTGGRWTALTACQYGAAACAA</sequence>
<proteinExistence type="predicted"/>
<feature type="compositionally biased region" description="Basic and acidic residues" evidence="1">
    <location>
        <begin position="9"/>
        <end position="21"/>
    </location>
</feature>
<name>A0ABN2XFU2_9ACTN</name>
<evidence type="ECO:0000313" key="3">
    <source>
        <dbReference type="Proteomes" id="UP001500897"/>
    </source>
</evidence>
<accession>A0ABN2XFU2</accession>
<organism evidence="2 3">
    <name type="scientific">Kitasatospora saccharophila</name>
    <dbReference type="NCBI Taxonomy" id="407973"/>
    <lineage>
        <taxon>Bacteria</taxon>
        <taxon>Bacillati</taxon>
        <taxon>Actinomycetota</taxon>
        <taxon>Actinomycetes</taxon>
        <taxon>Kitasatosporales</taxon>
        <taxon>Streptomycetaceae</taxon>
        <taxon>Kitasatospora</taxon>
    </lineage>
</organism>
<reference evidence="2 3" key="1">
    <citation type="journal article" date="2019" name="Int. J. Syst. Evol. Microbiol.">
        <title>The Global Catalogue of Microorganisms (GCM) 10K type strain sequencing project: providing services to taxonomists for standard genome sequencing and annotation.</title>
        <authorList>
            <consortium name="The Broad Institute Genomics Platform"/>
            <consortium name="The Broad Institute Genome Sequencing Center for Infectious Disease"/>
            <person name="Wu L."/>
            <person name="Ma J."/>
        </authorList>
    </citation>
    <scope>NUCLEOTIDE SEQUENCE [LARGE SCALE GENOMIC DNA]</scope>
    <source>
        <strain evidence="2 3">JCM 14559</strain>
    </source>
</reference>
<dbReference type="EMBL" id="BAAANS010000040">
    <property type="protein sequence ID" value="GAA2110922.1"/>
    <property type="molecule type" value="Genomic_DNA"/>
</dbReference>
<evidence type="ECO:0000313" key="2">
    <source>
        <dbReference type="EMBL" id="GAA2110922.1"/>
    </source>
</evidence>
<feature type="region of interest" description="Disordered" evidence="1">
    <location>
        <begin position="1"/>
        <end position="34"/>
    </location>
</feature>
<protein>
    <submittedName>
        <fullName evidence="2">Uncharacterized protein</fullName>
    </submittedName>
</protein>
<comment type="caution">
    <text evidence="2">The sequence shown here is derived from an EMBL/GenBank/DDBJ whole genome shotgun (WGS) entry which is preliminary data.</text>
</comment>
<evidence type="ECO:0000256" key="1">
    <source>
        <dbReference type="SAM" id="MobiDB-lite"/>
    </source>
</evidence>
<keyword evidence="3" id="KW-1185">Reference proteome</keyword>
<feature type="region of interest" description="Disordered" evidence="1">
    <location>
        <begin position="53"/>
        <end position="88"/>
    </location>
</feature>